<evidence type="ECO:0000256" key="14">
    <source>
        <dbReference type="RuleBase" id="RU363097"/>
    </source>
</evidence>
<evidence type="ECO:0000256" key="6">
    <source>
        <dbReference type="ARBA" id="ARBA00022989"/>
    </source>
</evidence>
<dbReference type="FunFam" id="3.40.50.720:FF:000143">
    <property type="entry name" value="Fatty acyl-CoA reductase"/>
    <property type="match status" value="1"/>
</dbReference>
<evidence type="ECO:0000256" key="7">
    <source>
        <dbReference type="ARBA" id="ARBA00023098"/>
    </source>
</evidence>
<evidence type="ECO:0000259" key="16">
    <source>
        <dbReference type="Pfam" id="PF07993"/>
    </source>
</evidence>
<evidence type="ECO:0000256" key="13">
    <source>
        <dbReference type="ARBA" id="ARBA00049930"/>
    </source>
</evidence>
<comment type="catalytic activity">
    <reaction evidence="13">
        <text>eicosanoyl-CoA + 2 NADPH + 2 H(+) = eicosan-1-ol + 2 NADP(+) + CoA</text>
        <dbReference type="Rhea" id="RHEA:81727"/>
        <dbReference type="ChEBI" id="CHEBI:15378"/>
        <dbReference type="ChEBI" id="CHEBI:57287"/>
        <dbReference type="ChEBI" id="CHEBI:57380"/>
        <dbReference type="ChEBI" id="CHEBI:57783"/>
        <dbReference type="ChEBI" id="CHEBI:58349"/>
        <dbReference type="ChEBI" id="CHEBI:75627"/>
    </reaction>
    <physiologicalReaction direction="left-to-right" evidence="13">
        <dbReference type="Rhea" id="RHEA:81728"/>
    </physiologicalReaction>
</comment>
<feature type="domain" description="Thioester reductase (TE)" evidence="16">
    <location>
        <begin position="65"/>
        <end position="332"/>
    </location>
</feature>
<evidence type="ECO:0000313" key="17">
    <source>
        <dbReference type="EMBL" id="CAB3244729.1"/>
    </source>
</evidence>
<dbReference type="InterPro" id="IPR033640">
    <property type="entry name" value="FAR_C"/>
</dbReference>
<dbReference type="InterPro" id="IPR013120">
    <property type="entry name" value="FAR_NAD-bd"/>
</dbReference>
<dbReference type="PANTHER" id="PTHR11011">
    <property type="entry name" value="MALE STERILITY PROTEIN 2-RELATED"/>
    <property type="match status" value="1"/>
</dbReference>
<comment type="catalytic activity">
    <reaction evidence="9">
        <text>octadecanoyl-CoA + 2 NADPH + 2 H(+) = octadecan-1-ol + 2 NADP(+) + CoA</text>
        <dbReference type="Rhea" id="RHEA:36319"/>
        <dbReference type="ChEBI" id="CHEBI:15378"/>
        <dbReference type="ChEBI" id="CHEBI:32154"/>
        <dbReference type="ChEBI" id="CHEBI:57287"/>
        <dbReference type="ChEBI" id="CHEBI:57394"/>
        <dbReference type="ChEBI" id="CHEBI:57783"/>
        <dbReference type="ChEBI" id="CHEBI:58349"/>
        <dbReference type="EC" id="1.2.1.84"/>
    </reaction>
    <physiologicalReaction direction="left-to-right" evidence="9">
        <dbReference type="Rhea" id="RHEA:36320"/>
    </physiologicalReaction>
</comment>
<evidence type="ECO:0000256" key="1">
    <source>
        <dbReference type="ARBA" id="ARBA00004141"/>
    </source>
</evidence>
<keyword evidence="14" id="KW-0560">Oxidoreductase</keyword>
<protein>
    <recommendedName>
        <fullName evidence="14">Fatty acyl-CoA reductase</fullName>
        <ecNumber evidence="14">1.2.1.84</ecNumber>
    </recommendedName>
</protein>
<comment type="catalytic activity">
    <reaction evidence="12">
        <text>18-methylnonadecanoyl-CoA + 2 NADPH + 2 H(+) = 18-methylnonadecan-1-ol + 2 NADP(+) + CoA</text>
        <dbReference type="Rhea" id="RHEA:81767"/>
        <dbReference type="ChEBI" id="CHEBI:15378"/>
        <dbReference type="ChEBI" id="CHEBI:57287"/>
        <dbReference type="ChEBI" id="CHEBI:57783"/>
        <dbReference type="ChEBI" id="CHEBI:58349"/>
        <dbReference type="ChEBI" id="CHEBI:84914"/>
        <dbReference type="ChEBI" id="CHEBI:231999"/>
    </reaction>
    <physiologicalReaction direction="left-to-right" evidence="12">
        <dbReference type="Rhea" id="RHEA:81768"/>
    </physiologicalReaction>
</comment>
<evidence type="ECO:0000256" key="4">
    <source>
        <dbReference type="ARBA" id="ARBA00022516"/>
    </source>
</evidence>
<evidence type="ECO:0000256" key="8">
    <source>
        <dbReference type="ARBA" id="ARBA00023136"/>
    </source>
</evidence>
<dbReference type="Gene3D" id="3.40.50.720">
    <property type="entry name" value="NAD(P)-binding Rossmann-like Domain"/>
    <property type="match status" value="1"/>
</dbReference>
<comment type="catalytic activity">
    <reaction evidence="11">
        <text>a long-chain fatty acyl-CoA + 2 NADPH + 2 H(+) = a long-chain primary fatty alcohol + 2 NADP(+) + CoA</text>
        <dbReference type="Rhea" id="RHEA:52716"/>
        <dbReference type="ChEBI" id="CHEBI:15378"/>
        <dbReference type="ChEBI" id="CHEBI:57287"/>
        <dbReference type="ChEBI" id="CHEBI:57783"/>
        <dbReference type="ChEBI" id="CHEBI:58349"/>
        <dbReference type="ChEBI" id="CHEBI:77396"/>
        <dbReference type="ChEBI" id="CHEBI:83139"/>
        <dbReference type="EC" id="1.2.1.84"/>
    </reaction>
    <physiologicalReaction direction="left-to-right" evidence="11">
        <dbReference type="Rhea" id="RHEA:52717"/>
    </physiologicalReaction>
</comment>
<comment type="function">
    <text evidence="14">Catalyzes the reduction of fatty acyl-CoA to fatty alcohols.</text>
</comment>
<evidence type="ECO:0000256" key="5">
    <source>
        <dbReference type="ARBA" id="ARBA00022692"/>
    </source>
</evidence>
<comment type="similarity">
    <text evidence="3 14">Belongs to the fatty acyl-CoA reductase family.</text>
</comment>
<dbReference type="InterPro" id="IPR026055">
    <property type="entry name" value="FAR"/>
</dbReference>
<dbReference type="SUPFAM" id="SSF51735">
    <property type="entry name" value="NAD(P)-binding Rossmann-fold domains"/>
    <property type="match status" value="1"/>
</dbReference>
<organism evidence="17">
    <name type="scientific">Phallusia mammillata</name>
    <dbReference type="NCBI Taxonomy" id="59560"/>
    <lineage>
        <taxon>Eukaryota</taxon>
        <taxon>Metazoa</taxon>
        <taxon>Chordata</taxon>
        <taxon>Tunicata</taxon>
        <taxon>Ascidiacea</taxon>
        <taxon>Phlebobranchia</taxon>
        <taxon>Ascidiidae</taxon>
        <taxon>Phallusia</taxon>
    </lineage>
</organism>
<dbReference type="Pfam" id="PF07993">
    <property type="entry name" value="NAD_binding_4"/>
    <property type="match status" value="1"/>
</dbReference>
<keyword evidence="6 14" id="KW-1133">Transmembrane helix</keyword>
<accession>A0A6F9DBZ9</accession>
<gene>
    <name evidence="17" type="primary">Far1-003</name>
</gene>
<dbReference type="EMBL" id="LR785070">
    <property type="protein sequence ID" value="CAB3244729.1"/>
    <property type="molecule type" value="mRNA"/>
</dbReference>
<evidence type="ECO:0000256" key="10">
    <source>
        <dbReference type="ARBA" id="ARBA00048521"/>
    </source>
</evidence>
<keyword evidence="8 14" id="KW-0472">Membrane</keyword>
<proteinExistence type="evidence at transcript level"/>
<name>A0A6F9DBZ9_9ASCI</name>
<evidence type="ECO:0000256" key="12">
    <source>
        <dbReference type="ARBA" id="ARBA00049865"/>
    </source>
</evidence>
<evidence type="ECO:0000256" key="2">
    <source>
        <dbReference type="ARBA" id="ARBA00004549"/>
    </source>
</evidence>
<dbReference type="Pfam" id="PF03015">
    <property type="entry name" value="Sterile"/>
    <property type="match status" value="1"/>
</dbReference>
<dbReference type="AlphaFoldDB" id="A0A6F9DBZ9"/>
<comment type="catalytic activity">
    <reaction evidence="10">
        <text>hexadecanoyl-CoA + 2 NADPH + 2 H(+) = hexadecan-1-ol + 2 NADP(+) + CoA</text>
        <dbReference type="Rhea" id="RHEA:36315"/>
        <dbReference type="ChEBI" id="CHEBI:15378"/>
        <dbReference type="ChEBI" id="CHEBI:16125"/>
        <dbReference type="ChEBI" id="CHEBI:57287"/>
        <dbReference type="ChEBI" id="CHEBI:57379"/>
        <dbReference type="ChEBI" id="CHEBI:57783"/>
        <dbReference type="ChEBI" id="CHEBI:58349"/>
        <dbReference type="EC" id="1.2.1.84"/>
    </reaction>
    <physiologicalReaction direction="left-to-right" evidence="10">
        <dbReference type="Rhea" id="RHEA:36316"/>
    </physiologicalReaction>
</comment>
<evidence type="ECO:0000256" key="11">
    <source>
        <dbReference type="ARBA" id="ARBA00049089"/>
    </source>
</evidence>
<dbReference type="CDD" id="cd05236">
    <property type="entry name" value="FAR-N_SDR_e"/>
    <property type="match status" value="1"/>
</dbReference>
<dbReference type="EC" id="1.2.1.84" evidence="14"/>
<keyword evidence="7 14" id="KW-0443">Lipid metabolism</keyword>
<evidence type="ECO:0000259" key="15">
    <source>
        <dbReference type="Pfam" id="PF03015"/>
    </source>
</evidence>
<dbReference type="CDD" id="cd09071">
    <property type="entry name" value="FAR_C"/>
    <property type="match status" value="1"/>
</dbReference>
<dbReference type="InterPro" id="IPR036291">
    <property type="entry name" value="NAD(P)-bd_dom_sf"/>
</dbReference>
<keyword evidence="5 14" id="KW-0812">Transmembrane</keyword>
<evidence type="ECO:0000256" key="9">
    <source>
        <dbReference type="ARBA" id="ARBA00047991"/>
    </source>
</evidence>
<dbReference type="GO" id="GO:0005778">
    <property type="term" value="C:peroxisomal membrane"/>
    <property type="evidence" value="ECO:0007669"/>
    <property type="project" value="UniProtKB-SubCell"/>
</dbReference>
<dbReference type="GO" id="GO:0035336">
    <property type="term" value="P:long-chain fatty-acyl-CoA metabolic process"/>
    <property type="evidence" value="ECO:0007669"/>
    <property type="project" value="TreeGrafter"/>
</dbReference>
<dbReference type="GO" id="GO:0080019">
    <property type="term" value="F:alcohol-forming very long-chain fatty acyl-CoA reductase activity"/>
    <property type="evidence" value="ECO:0007669"/>
    <property type="project" value="InterPro"/>
</dbReference>
<keyword evidence="4 14" id="KW-0444">Lipid biosynthesis</keyword>
<dbReference type="GO" id="GO:0102965">
    <property type="term" value="F:alcohol-forming long-chain fatty acyl-CoA reductase activity"/>
    <property type="evidence" value="ECO:0007669"/>
    <property type="project" value="UniProtKB-EC"/>
</dbReference>
<sequence length="597" mass="68123">MTLKKMSACGFEKKYKTSTTTKVKALFTEPCVAVWIILFFGDKSPEMATLEMSISQFFNDKTVAITGGTGFIGQCLIVKLLKSCPGVKKIYLFMRNKKSDSVEERLEKMIKSPIFKAFDRSLLQKLVAIPCDLEKEGFGLDEGNVQLIQDEVQIFFHSAATLRFNEHLRLAFQVNTLAVRTVIGLCRGIKNLKALVHISTAYAYCNQQHIGEEVYETGQDYNKLHESLQWMSDDMITKLTPDILRDRPNTYTLTKAFGEEVVVNEGAGLPLCIVRPSIVGSTYQEPLQGWINNVNGPTGLFLAVGKGFLCSIWGSGKTFVDIIPSDLVVNGIIAAAWKTALSNPQTQIPFLSNNQLKPLTDQVVAERRKMIPIYHLVVGSTNPLPIERLNSMLHKSFMVYPLDNVIRSPSLQITENKHLYRLLAFVYEYLPAYVFDLGLTMVGRKPMVMRLNQRIATNVKVLQFFISNQWNWDVTKTMHLMSQLNSSDQQSFNFDAQTINWQTYINRYVIGVKKYLLKEDLDSYPAQRRRLKRLHLLGYVGQGVLFLLVWRLLVSRTNIARNLWHLVMSLGFKFFQYFQISSSVPKSNFLRLPLWKS</sequence>
<feature type="transmembrane region" description="Helical" evidence="14">
    <location>
        <begin position="536"/>
        <end position="553"/>
    </location>
</feature>
<reference evidence="17" key="1">
    <citation type="submission" date="2020-04" db="EMBL/GenBank/DDBJ databases">
        <authorList>
            <person name="Neveu A P."/>
        </authorList>
    </citation>
    <scope>NUCLEOTIDE SEQUENCE</scope>
    <source>
        <tissue evidence="17">Whole embryo</tissue>
    </source>
</reference>
<dbReference type="PANTHER" id="PTHR11011:SF45">
    <property type="entry name" value="FATTY ACYL-COA REDUCTASE CG8306-RELATED"/>
    <property type="match status" value="1"/>
</dbReference>
<comment type="subcellular location">
    <subcellularLocation>
        <location evidence="1">Membrane</location>
        <topology evidence="1">Multi-pass membrane protein</topology>
    </subcellularLocation>
    <subcellularLocation>
        <location evidence="2">Peroxisome membrane</location>
        <topology evidence="2">Single-pass membrane protein</topology>
    </subcellularLocation>
</comment>
<evidence type="ECO:0000256" key="3">
    <source>
        <dbReference type="ARBA" id="ARBA00005928"/>
    </source>
</evidence>
<feature type="domain" description="Fatty acyl-CoA reductase C-terminal" evidence="15">
    <location>
        <begin position="428"/>
        <end position="519"/>
    </location>
</feature>
<keyword evidence="14" id="KW-0521">NADP</keyword>